<sequence length="172" mass="17921">MKQLIAVAAMAFTAACANAQAPKAADAKTGCVPPPKELVKKDLAPGTGDRSVIPKSAILVSYTGWLYDGCAKDLKGAKFDSSEGRATPFGFMISVGKVIPGWDEGIIGMKEKGAKRLLVIPPDKGYGEKGTPDGKIPPNATLVFEVETIQIVYYPQPDAAPKAPAPAPAAPK</sequence>
<proteinExistence type="inferred from homology"/>
<evidence type="ECO:0000256" key="5">
    <source>
        <dbReference type="PROSITE-ProRule" id="PRU00277"/>
    </source>
</evidence>
<dbReference type="Pfam" id="PF00254">
    <property type="entry name" value="FKBP_C"/>
    <property type="match status" value="1"/>
</dbReference>
<organism evidence="9 10">
    <name type="scientific">Usitatibacter rugosus</name>
    <dbReference type="NCBI Taxonomy" id="2732067"/>
    <lineage>
        <taxon>Bacteria</taxon>
        <taxon>Pseudomonadati</taxon>
        <taxon>Pseudomonadota</taxon>
        <taxon>Betaproteobacteria</taxon>
        <taxon>Nitrosomonadales</taxon>
        <taxon>Usitatibacteraceae</taxon>
        <taxon>Usitatibacter</taxon>
    </lineage>
</organism>
<dbReference type="PROSITE" id="PS50059">
    <property type="entry name" value="FKBP_PPIASE"/>
    <property type="match status" value="1"/>
</dbReference>
<dbReference type="PROSITE" id="PS51257">
    <property type="entry name" value="PROKAR_LIPOPROTEIN"/>
    <property type="match status" value="1"/>
</dbReference>
<comment type="similarity">
    <text evidence="2 6">Belongs to the FKBP-type PPIase family.</text>
</comment>
<evidence type="ECO:0000256" key="2">
    <source>
        <dbReference type="ARBA" id="ARBA00006577"/>
    </source>
</evidence>
<dbReference type="PANTHER" id="PTHR43811:SF19">
    <property type="entry name" value="39 KDA FK506-BINDING NUCLEAR PROTEIN"/>
    <property type="match status" value="1"/>
</dbReference>
<keyword evidence="4 5" id="KW-0413">Isomerase</keyword>
<dbReference type="KEGG" id="uru:DSM104443_03455"/>
<reference evidence="9 10" key="1">
    <citation type="submission" date="2020-04" db="EMBL/GenBank/DDBJ databases">
        <title>Usitatibacter rugosus gen. nov., sp. nov. and Usitatibacter palustris sp. nov., novel members of Usitatibacteraceae fam. nov. within the order Nitrosomonadales isolated from soil.</title>
        <authorList>
            <person name="Huber K.J."/>
            <person name="Neumann-Schaal M."/>
            <person name="Geppert A."/>
            <person name="Luckner M."/>
            <person name="Wanner G."/>
            <person name="Overmann J."/>
        </authorList>
    </citation>
    <scope>NUCLEOTIDE SEQUENCE [LARGE SCALE GENOMIC DNA]</scope>
    <source>
        <strain evidence="9 10">0125_3</strain>
    </source>
</reference>
<dbReference type="EMBL" id="CP053069">
    <property type="protein sequence ID" value="QJR12369.1"/>
    <property type="molecule type" value="Genomic_DNA"/>
</dbReference>
<feature type="chain" id="PRO_5026991166" description="Peptidyl-prolyl cis-trans isomerase" evidence="7">
    <location>
        <begin position="20"/>
        <end position="172"/>
    </location>
</feature>
<feature type="domain" description="PPIase FKBP-type" evidence="8">
    <location>
        <begin position="55"/>
        <end position="152"/>
    </location>
</feature>
<evidence type="ECO:0000259" key="8">
    <source>
        <dbReference type="PROSITE" id="PS50059"/>
    </source>
</evidence>
<evidence type="ECO:0000256" key="7">
    <source>
        <dbReference type="SAM" id="SignalP"/>
    </source>
</evidence>
<dbReference type="AlphaFoldDB" id="A0A6M4GYL9"/>
<evidence type="ECO:0000256" key="4">
    <source>
        <dbReference type="ARBA" id="ARBA00023235"/>
    </source>
</evidence>
<evidence type="ECO:0000313" key="10">
    <source>
        <dbReference type="Proteomes" id="UP000501534"/>
    </source>
</evidence>
<gene>
    <name evidence="9" type="ORF">DSM104443_03455</name>
</gene>
<dbReference type="InterPro" id="IPR001179">
    <property type="entry name" value="PPIase_FKBP_dom"/>
</dbReference>
<dbReference type="InterPro" id="IPR046357">
    <property type="entry name" value="PPIase_dom_sf"/>
</dbReference>
<feature type="signal peptide" evidence="7">
    <location>
        <begin position="1"/>
        <end position="19"/>
    </location>
</feature>
<dbReference type="Proteomes" id="UP000501534">
    <property type="component" value="Chromosome"/>
</dbReference>
<keyword evidence="3 5" id="KW-0697">Rotamase</keyword>
<dbReference type="RefSeq" id="WP_212756764.1">
    <property type="nucleotide sequence ID" value="NZ_CP053069.1"/>
</dbReference>
<evidence type="ECO:0000256" key="1">
    <source>
        <dbReference type="ARBA" id="ARBA00000971"/>
    </source>
</evidence>
<accession>A0A6M4GYL9</accession>
<evidence type="ECO:0000313" key="9">
    <source>
        <dbReference type="EMBL" id="QJR12369.1"/>
    </source>
</evidence>
<protein>
    <recommendedName>
        <fullName evidence="6">Peptidyl-prolyl cis-trans isomerase</fullName>
        <ecNumber evidence="6">5.2.1.8</ecNumber>
    </recommendedName>
</protein>
<name>A0A6M4GYL9_9PROT</name>
<evidence type="ECO:0000256" key="3">
    <source>
        <dbReference type="ARBA" id="ARBA00023110"/>
    </source>
</evidence>
<dbReference type="PANTHER" id="PTHR43811">
    <property type="entry name" value="FKBP-TYPE PEPTIDYL-PROLYL CIS-TRANS ISOMERASE FKPA"/>
    <property type="match status" value="1"/>
</dbReference>
<dbReference type="SUPFAM" id="SSF54534">
    <property type="entry name" value="FKBP-like"/>
    <property type="match status" value="1"/>
</dbReference>
<comment type="catalytic activity">
    <reaction evidence="1 5 6">
        <text>[protein]-peptidylproline (omega=180) = [protein]-peptidylproline (omega=0)</text>
        <dbReference type="Rhea" id="RHEA:16237"/>
        <dbReference type="Rhea" id="RHEA-COMP:10747"/>
        <dbReference type="Rhea" id="RHEA-COMP:10748"/>
        <dbReference type="ChEBI" id="CHEBI:83833"/>
        <dbReference type="ChEBI" id="CHEBI:83834"/>
        <dbReference type="EC" id="5.2.1.8"/>
    </reaction>
</comment>
<keyword evidence="7" id="KW-0732">Signal</keyword>
<dbReference type="GO" id="GO:0003755">
    <property type="term" value="F:peptidyl-prolyl cis-trans isomerase activity"/>
    <property type="evidence" value="ECO:0007669"/>
    <property type="project" value="UniProtKB-UniRule"/>
</dbReference>
<keyword evidence="10" id="KW-1185">Reference proteome</keyword>
<dbReference type="EC" id="5.2.1.8" evidence="6"/>
<evidence type="ECO:0000256" key="6">
    <source>
        <dbReference type="RuleBase" id="RU003915"/>
    </source>
</evidence>
<dbReference type="Gene3D" id="3.10.50.40">
    <property type="match status" value="1"/>
</dbReference>